<organism evidence="1 2">
    <name type="scientific">Salinibacillus xinjiangensis</name>
    <dbReference type="NCBI Taxonomy" id="1229268"/>
    <lineage>
        <taxon>Bacteria</taxon>
        <taxon>Bacillati</taxon>
        <taxon>Bacillota</taxon>
        <taxon>Bacilli</taxon>
        <taxon>Bacillales</taxon>
        <taxon>Bacillaceae</taxon>
        <taxon>Salinibacillus</taxon>
    </lineage>
</organism>
<dbReference type="Proteomes" id="UP000480185">
    <property type="component" value="Unassembled WGS sequence"/>
</dbReference>
<accession>A0A6G1X2F8</accession>
<evidence type="ECO:0000313" key="1">
    <source>
        <dbReference type="EMBL" id="MRG85124.1"/>
    </source>
</evidence>
<comment type="caution">
    <text evidence="1">The sequence shown here is derived from an EMBL/GenBank/DDBJ whole genome shotgun (WGS) entry which is preliminary data.</text>
</comment>
<reference evidence="1 2" key="1">
    <citation type="submission" date="2019-11" db="EMBL/GenBank/DDBJ databases">
        <authorList>
            <person name="Li J."/>
        </authorList>
    </citation>
    <scope>NUCLEOTIDE SEQUENCE [LARGE SCALE GENOMIC DNA]</scope>
    <source>
        <strain evidence="1 2">J4</strain>
    </source>
</reference>
<gene>
    <name evidence="1" type="ORF">GH754_02145</name>
</gene>
<dbReference type="EMBL" id="WJNH01000001">
    <property type="protein sequence ID" value="MRG85124.1"/>
    <property type="molecule type" value="Genomic_DNA"/>
</dbReference>
<dbReference type="AlphaFoldDB" id="A0A6G1X2F8"/>
<proteinExistence type="predicted"/>
<evidence type="ECO:0000313" key="2">
    <source>
        <dbReference type="Proteomes" id="UP000480185"/>
    </source>
</evidence>
<sequence>MTPILSEMSDVVINLFPMGNHVTNIRKIVLLKDFLDLSIKIYIYVDGKEGYREK</sequence>
<keyword evidence="2" id="KW-1185">Reference proteome</keyword>
<protein>
    <submittedName>
        <fullName evidence="1">Uncharacterized protein</fullName>
    </submittedName>
</protein>
<name>A0A6G1X2F8_9BACI</name>